<keyword evidence="4" id="KW-0804">Transcription</keyword>
<dbReference type="PANTHER" id="PTHR32071">
    <property type="entry name" value="TRANSCRIPTIONAL REGULATORY PROTEIN"/>
    <property type="match status" value="1"/>
</dbReference>
<organism evidence="7 8">
    <name type="scientific">Leptospira brenneri</name>
    <dbReference type="NCBI Taxonomy" id="2023182"/>
    <lineage>
        <taxon>Bacteria</taxon>
        <taxon>Pseudomonadati</taxon>
        <taxon>Spirochaetota</taxon>
        <taxon>Spirochaetia</taxon>
        <taxon>Leptospirales</taxon>
        <taxon>Leptospiraceae</taxon>
        <taxon>Leptospira</taxon>
    </lineage>
</organism>
<keyword evidence="8" id="KW-1185">Reference proteome</keyword>
<dbReference type="EMBL" id="RQFP01000001">
    <property type="protein sequence ID" value="TGK96161.1"/>
    <property type="molecule type" value="Genomic_DNA"/>
</dbReference>
<dbReference type="Gene3D" id="1.10.8.60">
    <property type="match status" value="1"/>
</dbReference>
<dbReference type="AlphaFoldDB" id="A0A2M9Y629"/>
<evidence type="ECO:0000313" key="8">
    <source>
        <dbReference type="Proteomes" id="UP000297891"/>
    </source>
</evidence>
<evidence type="ECO:0000256" key="4">
    <source>
        <dbReference type="ARBA" id="ARBA00023163"/>
    </source>
</evidence>
<feature type="domain" description="DNA binding HTH" evidence="5">
    <location>
        <begin position="249"/>
        <end position="289"/>
    </location>
</feature>
<evidence type="ECO:0000256" key="2">
    <source>
        <dbReference type="ARBA" id="ARBA00022840"/>
    </source>
</evidence>
<evidence type="ECO:0000259" key="5">
    <source>
        <dbReference type="Pfam" id="PF02954"/>
    </source>
</evidence>
<feature type="domain" description="NorR-like AAA+ ATPase lid" evidence="6">
    <location>
        <begin position="161"/>
        <end position="240"/>
    </location>
</feature>
<dbReference type="InterPro" id="IPR058031">
    <property type="entry name" value="AAA_lid_NorR"/>
</dbReference>
<keyword evidence="3" id="KW-0805">Transcription regulation</keyword>
<evidence type="ECO:0000313" key="7">
    <source>
        <dbReference type="EMBL" id="TGK96161.1"/>
    </source>
</evidence>
<keyword evidence="1" id="KW-0547">Nucleotide-binding</keyword>
<evidence type="ECO:0000259" key="6">
    <source>
        <dbReference type="Pfam" id="PF25601"/>
    </source>
</evidence>
<dbReference type="InterPro" id="IPR027417">
    <property type="entry name" value="P-loop_NTPase"/>
</dbReference>
<dbReference type="InterPro" id="IPR009057">
    <property type="entry name" value="Homeodomain-like_sf"/>
</dbReference>
<dbReference type="Pfam" id="PF02954">
    <property type="entry name" value="HTH_8"/>
    <property type="match status" value="1"/>
</dbReference>
<dbReference type="PRINTS" id="PR01590">
    <property type="entry name" value="HTHFIS"/>
</dbReference>
<keyword evidence="2" id="KW-0067">ATP-binding</keyword>
<accession>A0A2M9Y629</accession>
<evidence type="ECO:0000256" key="3">
    <source>
        <dbReference type="ARBA" id="ARBA00023015"/>
    </source>
</evidence>
<dbReference type="Proteomes" id="UP000297891">
    <property type="component" value="Unassembled WGS sequence"/>
</dbReference>
<gene>
    <name evidence="7" type="ORF">EHQ30_05950</name>
</gene>
<dbReference type="GO" id="GO:0006355">
    <property type="term" value="P:regulation of DNA-templated transcription"/>
    <property type="evidence" value="ECO:0007669"/>
    <property type="project" value="InterPro"/>
</dbReference>
<dbReference type="SUPFAM" id="SSF52540">
    <property type="entry name" value="P-loop containing nucleoside triphosphate hydrolases"/>
    <property type="match status" value="1"/>
</dbReference>
<dbReference type="GO" id="GO:0043565">
    <property type="term" value="F:sequence-specific DNA binding"/>
    <property type="evidence" value="ECO:0007669"/>
    <property type="project" value="InterPro"/>
</dbReference>
<dbReference type="GO" id="GO:0005524">
    <property type="term" value="F:ATP binding"/>
    <property type="evidence" value="ECO:0007669"/>
    <property type="project" value="UniProtKB-KW"/>
</dbReference>
<reference evidence="7" key="1">
    <citation type="journal article" date="2019" name="PLoS Negl. Trop. Dis.">
        <title>Revisiting the worldwide diversity of Leptospira species in the environment.</title>
        <authorList>
            <person name="Vincent A.T."/>
            <person name="Schiettekatte O."/>
            <person name="Bourhy P."/>
            <person name="Veyrier F.J."/>
            <person name="Picardeau M."/>
        </authorList>
    </citation>
    <scope>NUCLEOTIDE SEQUENCE [LARGE SCALE GENOMIC DNA]</scope>
    <source>
        <strain evidence="7">201800277</strain>
    </source>
</reference>
<dbReference type="PANTHER" id="PTHR32071:SF57">
    <property type="entry name" value="C4-DICARBOXYLATE TRANSPORT TRANSCRIPTIONAL REGULATORY PROTEIN DCTD"/>
    <property type="match status" value="1"/>
</dbReference>
<dbReference type="Gene3D" id="3.40.50.300">
    <property type="entry name" value="P-loop containing nucleotide triphosphate hydrolases"/>
    <property type="match status" value="1"/>
</dbReference>
<dbReference type="InterPro" id="IPR002197">
    <property type="entry name" value="HTH_Fis"/>
</dbReference>
<comment type="caution">
    <text evidence="7">The sequence shown here is derived from an EMBL/GenBank/DDBJ whole genome shotgun (WGS) entry which is preliminary data.</text>
</comment>
<dbReference type="OrthoDB" id="9771372at2"/>
<dbReference type="RefSeq" id="WP_100788891.1">
    <property type="nucleotide sequence ID" value="NZ_NPDQ01000001.1"/>
</dbReference>
<protein>
    <submittedName>
        <fullName evidence="7">Transcriptional regulator</fullName>
    </submittedName>
</protein>
<dbReference type="Gene3D" id="1.10.10.60">
    <property type="entry name" value="Homeodomain-like"/>
    <property type="match status" value="1"/>
</dbReference>
<proteinExistence type="predicted"/>
<dbReference type="SUPFAM" id="SSF46689">
    <property type="entry name" value="Homeodomain-like"/>
    <property type="match status" value="1"/>
</dbReference>
<name>A0A2M9Y629_9LEPT</name>
<dbReference type="Pfam" id="PF25601">
    <property type="entry name" value="AAA_lid_14"/>
    <property type="match status" value="1"/>
</dbReference>
<sequence length="295" mass="34895">MSLKRNKSAVEWICSGSDIQKIRNQWIETSNSHLPMLIIGERGVGKSFWIQRSLEQRNVSPNSIISLDFSYPLSLIDSLEKIKSSKQIVTILIDRITKAKPEEVLLLQQWWKSEKYEEKSKIYLYWEIHSDELEILNQKNVYSEFYDQLKSFRFELPNFKKRISELPQFVSQFIEEANTELGKKITNIEEDFFIFFKNKTFIRNLSELRDTIFALVGFSSGKQLHWKQIPTHFFDNQLSELEVKPGISLETYEKEIIKANLIYTKGNREKAAKLLGISERNLYRKLHEYHLEDLS</sequence>
<evidence type="ECO:0000256" key="1">
    <source>
        <dbReference type="ARBA" id="ARBA00022741"/>
    </source>
</evidence>